<keyword evidence="4" id="KW-1185">Reference proteome</keyword>
<dbReference type="Proteomes" id="UP000218615">
    <property type="component" value="Unassembled WGS sequence"/>
</dbReference>
<dbReference type="PANTHER" id="PTHR45947">
    <property type="entry name" value="SULFOQUINOVOSYL TRANSFERASE SQD2"/>
    <property type="match status" value="1"/>
</dbReference>
<evidence type="ECO:0000259" key="2">
    <source>
        <dbReference type="Pfam" id="PF13439"/>
    </source>
</evidence>
<dbReference type="PANTHER" id="PTHR45947:SF3">
    <property type="entry name" value="SULFOQUINOVOSYL TRANSFERASE SQD2"/>
    <property type="match status" value="1"/>
</dbReference>
<sequence>MRVNIFAEDILSLKYIGCSTVAKTLYNQLSLMPDIDVSWNSGSYDFDVVHYHTFGPLSLLNRKYSHGVKILTAHSTPRVNEGNLAFSRSINNYYPDIYRRFDHIINISAPCQREIEQMLPDIPTTLIPNGIDRDYFKRDEDKRKSFREKLKIKDDEKVVLTVAQQTPRKGIYDFIKLSRTYPGIRWIWIGGVPYGAFSKDYFQIKLMKSLCKDNTTFTGFIPDIIEAYSGADVFFMPSYAETFGLVILEALACDLPVVARGIPEFREIYGGVVQFFNNIQEAAAHITDDDSLGRYSIGSRAFTEQYDIKNIANMHCSLYRRLIEA</sequence>
<dbReference type="InterPro" id="IPR001296">
    <property type="entry name" value="Glyco_trans_1"/>
</dbReference>
<dbReference type="Gene3D" id="3.40.50.2000">
    <property type="entry name" value="Glycogen Phosphorylase B"/>
    <property type="match status" value="2"/>
</dbReference>
<dbReference type="InterPro" id="IPR050194">
    <property type="entry name" value="Glycosyltransferase_grp1"/>
</dbReference>
<dbReference type="SUPFAM" id="SSF53756">
    <property type="entry name" value="UDP-Glycosyltransferase/glycogen phosphorylase"/>
    <property type="match status" value="1"/>
</dbReference>
<feature type="domain" description="Glycosyltransferase subfamily 4-like N-terminal" evidence="2">
    <location>
        <begin position="44"/>
        <end position="134"/>
    </location>
</feature>
<gene>
    <name evidence="3" type="ORF">MNV_1060017</name>
</gene>
<dbReference type="Pfam" id="PF00534">
    <property type="entry name" value="Glycos_transf_1"/>
    <property type="match status" value="1"/>
</dbReference>
<dbReference type="OrthoDB" id="17979at2157"/>
<keyword evidence="3" id="KW-0808">Transferase</keyword>
<dbReference type="EC" id="2.4.1.-" evidence="3"/>
<dbReference type="RefSeq" id="WP_096203488.1">
    <property type="nucleotide sequence ID" value="NZ_FZMP01000009.1"/>
</dbReference>
<dbReference type="GO" id="GO:0016757">
    <property type="term" value="F:glycosyltransferase activity"/>
    <property type="evidence" value="ECO:0007669"/>
    <property type="project" value="UniProtKB-KW"/>
</dbReference>
<organism evidence="3 4">
    <name type="scientific">Candidatus Methanoperedens nitratireducens</name>
    <dbReference type="NCBI Taxonomy" id="1392998"/>
    <lineage>
        <taxon>Archaea</taxon>
        <taxon>Methanobacteriati</taxon>
        <taxon>Methanobacteriota</taxon>
        <taxon>Stenosarchaea group</taxon>
        <taxon>Methanomicrobia</taxon>
        <taxon>Methanosarcinales</taxon>
        <taxon>ANME-2 cluster</taxon>
        <taxon>Candidatus Methanoperedentaceae</taxon>
        <taxon>Candidatus Methanoperedens</taxon>
    </lineage>
</organism>
<dbReference type="CDD" id="cd03801">
    <property type="entry name" value="GT4_PimA-like"/>
    <property type="match status" value="1"/>
</dbReference>
<name>A0A284VIS0_9EURY</name>
<proteinExistence type="predicted"/>
<accession>A0A284VIS0</accession>
<dbReference type="InterPro" id="IPR028098">
    <property type="entry name" value="Glyco_trans_4-like_N"/>
</dbReference>
<dbReference type="Pfam" id="PF13439">
    <property type="entry name" value="Glyco_transf_4"/>
    <property type="match status" value="1"/>
</dbReference>
<protein>
    <submittedName>
        <fullName evidence="3">Glycosyl transferase group 1</fullName>
        <ecNumber evidence="3">2.4.1.-</ecNumber>
    </submittedName>
</protein>
<dbReference type="EMBL" id="FZMP01000009">
    <property type="protein sequence ID" value="SNQ59079.1"/>
    <property type="molecule type" value="Genomic_DNA"/>
</dbReference>
<dbReference type="AlphaFoldDB" id="A0A284VIS0"/>
<evidence type="ECO:0000259" key="1">
    <source>
        <dbReference type="Pfam" id="PF00534"/>
    </source>
</evidence>
<feature type="domain" description="Glycosyl transferase family 1" evidence="1">
    <location>
        <begin position="143"/>
        <end position="269"/>
    </location>
</feature>
<reference evidence="4" key="1">
    <citation type="submission" date="2017-06" db="EMBL/GenBank/DDBJ databases">
        <authorList>
            <person name="Cremers G."/>
        </authorList>
    </citation>
    <scope>NUCLEOTIDE SEQUENCE [LARGE SCALE GENOMIC DNA]</scope>
</reference>
<keyword evidence="3" id="KW-0328">Glycosyltransferase</keyword>
<evidence type="ECO:0000313" key="4">
    <source>
        <dbReference type="Proteomes" id="UP000218615"/>
    </source>
</evidence>
<evidence type="ECO:0000313" key="3">
    <source>
        <dbReference type="EMBL" id="SNQ59079.1"/>
    </source>
</evidence>